<gene>
    <name evidence="7" type="ORF">SAMN02745181_0075</name>
</gene>
<dbReference type="EMBL" id="FQYR01000002">
    <property type="protein sequence ID" value="SHI41650.1"/>
    <property type="molecule type" value="Genomic_DNA"/>
</dbReference>
<dbReference type="STRING" id="1123071.SAMN02745181_0075"/>
<dbReference type="RefSeq" id="WP_143157536.1">
    <property type="nucleotide sequence ID" value="NZ_FQYR01000002.1"/>
</dbReference>
<evidence type="ECO:0000313" key="8">
    <source>
        <dbReference type="Proteomes" id="UP000184510"/>
    </source>
</evidence>
<name>A0A1M6AYV8_9BACT</name>
<protein>
    <recommendedName>
        <fullName evidence="2">starch synthase</fullName>
        <ecNumber evidence="2">2.4.1.21</ecNumber>
    </recommendedName>
</protein>
<dbReference type="EC" id="2.4.1.21" evidence="2"/>
<evidence type="ECO:0000256" key="1">
    <source>
        <dbReference type="ARBA" id="ARBA00001478"/>
    </source>
</evidence>
<dbReference type="InterPro" id="IPR001296">
    <property type="entry name" value="Glyco_trans_1"/>
</dbReference>
<dbReference type="PANTHER" id="PTHR45825:SF11">
    <property type="entry name" value="ALPHA AMYLASE DOMAIN-CONTAINING PROTEIN"/>
    <property type="match status" value="1"/>
</dbReference>
<feature type="domain" description="Starch synthase catalytic" evidence="6">
    <location>
        <begin position="46"/>
        <end position="247"/>
    </location>
</feature>
<comment type="catalytic activity">
    <reaction evidence="1">
        <text>[(1-&gt;4)-alpha-D-glucosyl](n) + ADP-alpha-D-glucose = [(1-&gt;4)-alpha-D-glucosyl](n+1) + ADP + H(+)</text>
        <dbReference type="Rhea" id="RHEA:18189"/>
        <dbReference type="Rhea" id="RHEA-COMP:9584"/>
        <dbReference type="Rhea" id="RHEA-COMP:9587"/>
        <dbReference type="ChEBI" id="CHEBI:15378"/>
        <dbReference type="ChEBI" id="CHEBI:15444"/>
        <dbReference type="ChEBI" id="CHEBI:57498"/>
        <dbReference type="ChEBI" id="CHEBI:456216"/>
        <dbReference type="EC" id="2.4.1.21"/>
    </reaction>
</comment>
<evidence type="ECO:0000259" key="6">
    <source>
        <dbReference type="Pfam" id="PF08323"/>
    </source>
</evidence>
<evidence type="ECO:0000259" key="5">
    <source>
        <dbReference type="Pfam" id="PF00534"/>
    </source>
</evidence>
<evidence type="ECO:0000256" key="2">
    <source>
        <dbReference type="ARBA" id="ARBA00012588"/>
    </source>
</evidence>
<keyword evidence="8" id="KW-1185">Reference proteome</keyword>
<dbReference type="OrthoDB" id="9808590at2"/>
<reference evidence="7 8" key="1">
    <citation type="submission" date="2016-11" db="EMBL/GenBank/DDBJ databases">
        <authorList>
            <person name="Jaros S."/>
            <person name="Januszkiewicz K."/>
            <person name="Wedrychowicz H."/>
        </authorList>
    </citation>
    <scope>NUCLEOTIDE SEQUENCE [LARGE SCALE GENOMIC DNA]</scope>
    <source>
        <strain evidence="7 8">DSM 18772</strain>
    </source>
</reference>
<keyword evidence="4" id="KW-0808">Transferase</keyword>
<dbReference type="SUPFAM" id="SSF53756">
    <property type="entry name" value="UDP-Glycosyltransferase/glycogen phosphorylase"/>
    <property type="match status" value="1"/>
</dbReference>
<dbReference type="Gene3D" id="3.40.50.2000">
    <property type="entry name" value="Glycogen Phosphorylase B"/>
    <property type="match status" value="2"/>
</dbReference>
<dbReference type="Pfam" id="PF00534">
    <property type="entry name" value="Glycos_transf_1"/>
    <property type="match status" value="1"/>
</dbReference>
<dbReference type="Pfam" id="PF08323">
    <property type="entry name" value="Glyco_transf_5"/>
    <property type="match status" value="1"/>
</dbReference>
<proteinExistence type="predicted"/>
<dbReference type="GO" id="GO:0009011">
    <property type="term" value="F:alpha-1,4-glucan glucosyltransferase (ADP-glucose donor) activity"/>
    <property type="evidence" value="ECO:0007669"/>
    <property type="project" value="UniProtKB-EC"/>
</dbReference>
<keyword evidence="3" id="KW-0328">Glycosyltransferase</keyword>
<dbReference type="InterPro" id="IPR013534">
    <property type="entry name" value="Starch_synth_cat_dom"/>
</dbReference>
<evidence type="ECO:0000256" key="3">
    <source>
        <dbReference type="ARBA" id="ARBA00022676"/>
    </source>
</evidence>
<dbReference type="FunCoup" id="A0A1M6AYV8">
    <property type="interactions" value="249"/>
</dbReference>
<dbReference type="AlphaFoldDB" id="A0A1M6AYV8"/>
<evidence type="ECO:0000313" key="7">
    <source>
        <dbReference type="EMBL" id="SHI41650.1"/>
    </source>
</evidence>
<evidence type="ECO:0000256" key="4">
    <source>
        <dbReference type="ARBA" id="ARBA00022679"/>
    </source>
</evidence>
<dbReference type="PANTHER" id="PTHR45825">
    <property type="entry name" value="GRANULE-BOUND STARCH SYNTHASE 1, CHLOROPLASTIC/AMYLOPLASTIC"/>
    <property type="match status" value="1"/>
</dbReference>
<feature type="domain" description="Glycosyl transferase family 1" evidence="5">
    <location>
        <begin position="316"/>
        <end position="469"/>
    </location>
</feature>
<dbReference type="Proteomes" id="UP000184510">
    <property type="component" value="Unassembled WGS sequence"/>
</dbReference>
<accession>A0A1M6AYV8</accession>
<dbReference type="InParanoid" id="A0A1M6AYV8"/>
<organism evidence="7 8">
    <name type="scientific">Rubritalea squalenifaciens DSM 18772</name>
    <dbReference type="NCBI Taxonomy" id="1123071"/>
    <lineage>
        <taxon>Bacteria</taxon>
        <taxon>Pseudomonadati</taxon>
        <taxon>Verrucomicrobiota</taxon>
        <taxon>Verrucomicrobiia</taxon>
        <taxon>Verrucomicrobiales</taxon>
        <taxon>Rubritaleaceae</taxon>
        <taxon>Rubritalea</taxon>
    </lineage>
</organism>
<sequence>MSKSPKDSGNLLIEKDTVRAPRARILVVTPEITYLPAGMGNLAQRLSAKAGGMADVSASLVNALYQQGADVHVALPNYRKMFHTDVKELFNRNMARVSGSLPEQRIHLAEDRIFYHRSKVYDGAENISTALAFQREVINHIIPMVQPDLIHCNDWMTGLIPAAAKRLGIPCLFTVHNIHSEKVSMAAIEDKGIDAADFWQNIYFCDRPESYEHAREHIPVDLLTTGIFSSDHVNSVSPTFLYEVVEGRHSFVPDSIRNELANKLYAGCATGILNAPDESFDPKTDLHLEHHYGIDDFTQGKAANKFELQQAVGLDLDPNAPILFWPSRLDPMQKGCQLLADIMYQLVSDYSHMGLQIAIVASGSFAKHFNDIVEMHDLQGKVAVVEFTEKLSRLGYAGSDFMLMPSRFEPCGLPQMVSPKYGTLPIVHDTGGIHDTVDHLHYDGRLGNGFRFQHYSAEGLRWAIDEALNFYQWQPEAKAETIRRIMRESRDRFSHETTAATYINLYENMLGRPVVKVRGMD</sequence>